<comment type="caution">
    <text evidence="1">The sequence shown here is derived from an EMBL/GenBank/DDBJ whole genome shotgun (WGS) entry which is preliminary data.</text>
</comment>
<organism evidence="1 2">
    <name type="scientific">Mucilaginibacter myungsuensis</name>
    <dbReference type="NCBI Taxonomy" id="649104"/>
    <lineage>
        <taxon>Bacteria</taxon>
        <taxon>Pseudomonadati</taxon>
        <taxon>Bacteroidota</taxon>
        <taxon>Sphingobacteriia</taxon>
        <taxon>Sphingobacteriales</taxon>
        <taxon>Sphingobacteriaceae</taxon>
        <taxon>Mucilaginibacter</taxon>
    </lineage>
</organism>
<gene>
    <name evidence="1" type="ORF">IRJ16_21655</name>
</gene>
<dbReference type="AlphaFoldDB" id="A0A929L7B3"/>
<proteinExistence type="predicted"/>
<name>A0A929L7B3_9SPHI</name>
<evidence type="ECO:0000313" key="2">
    <source>
        <dbReference type="Proteomes" id="UP000622475"/>
    </source>
</evidence>
<reference evidence="1" key="1">
    <citation type="submission" date="2020-10" db="EMBL/GenBank/DDBJ databases">
        <title>Mucilaginibacter mali sp. nov., isolated from rhizosphere soil of apple orchard.</title>
        <authorList>
            <person name="Lee J.-S."/>
            <person name="Kim H.S."/>
            <person name="Kim J.-S."/>
        </authorList>
    </citation>
    <scope>NUCLEOTIDE SEQUENCE</scope>
    <source>
        <strain evidence="1">KCTC 22746</strain>
    </source>
</reference>
<evidence type="ECO:0000313" key="1">
    <source>
        <dbReference type="EMBL" id="MBE9664501.1"/>
    </source>
</evidence>
<sequence>MLRSVWKRTLKIVVLTGVVLVASAFKTEPEAALFIHSSNKILAQVYDIAGEVKLKKWELSVTEDHFLRLRKTFQTGKQEYFSLHLTSVADVAYLGNTDKGIIRINTKTDDVIVQTHGDKKGNVDSMATSFSIPLKNIQTEQLDTLYKTFQLFKSGGEEH</sequence>
<keyword evidence="2" id="KW-1185">Reference proteome</keyword>
<accession>A0A929L7B3</accession>
<dbReference type="EMBL" id="JADFFL010000012">
    <property type="protein sequence ID" value="MBE9664501.1"/>
    <property type="molecule type" value="Genomic_DNA"/>
</dbReference>
<dbReference type="RefSeq" id="WP_194113858.1">
    <property type="nucleotide sequence ID" value="NZ_JADFFL010000012.1"/>
</dbReference>
<dbReference type="Proteomes" id="UP000622475">
    <property type="component" value="Unassembled WGS sequence"/>
</dbReference>
<protein>
    <submittedName>
        <fullName evidence="1">Uncharacterized protein</fullName>
    </submittedName>
</protein>